<accession>A0A3N4V9U7</accession>
<dbReference type="InterPro" id="IPR017941">
    <property type="entry name" value="Rieske_2Fe-2S"/>
</dbReference>
<dbReference type="Proteomes" id="UP000269708">
    <property type="component" value="Unassembled WGS sequence"/>
</dbReference>
<evidence type="ECO:0000313" key="9">
    <source>
        <dbReference type="Proteomes" id="UP000269708"/>
    </source>
</evidence>
<organism evidence="8 9">
    <name type="scientific">Vulcaniibacterium tengchongense</name>
    <dbReference type="NCBI Taxonomy" id="1273429"/>
    <lineage>
        <taxon>Bacteria</taxon>
        <taxon>Pseudomonadati</taxon>
        <taxon>Pseudomonadota</taxon>
        <taxon>Gammaproteobacteria</taxon>
        <taxon>Lysobacterales</taxon>
        <taxon>Lysobacteraceae</taxon>
        <taxon>Vulcaniibacterium</taxon>
    </lineage>
</organism>
<gene>
    <name evidence="8" type="ORF">EDC50_1602</name>
</gene>
<keyword evidence="9" id="KW-1185">Reference proteome</keyword>
<dbReference type="PROSITE" id="PS51296">
    <property type="entry name" value="RIESKE"/>
    <property type="match status" value="1"/>
</dbReference>
<protein>
    <submittedName>
        <fullName evidence="8">Glycine/D-amino acid oxidase-like deaminating enzyme</fullName>
    </submittedName>
</protein>
<dbReference type="PRINTS" id="PR00162">
    <property type="entry name" value="RIESKE"/>
</dbReference>
<evidence type="ECO:0000256" key="2">
    <source>
        <dbReference type="ARBA" id="ARBA00022723"/>
    </source>
</evidence>
<dbReference type="SUPFAM" id="SSF50022">
    <property type="entry name" value="ISP domain"/>
    <property type="match status" value="1"/>
</dbReference>
<dbReference type="Pfam" id="PF01266">
    <property type="entry name" value="DAO"/>
    <property type="match status" value="1"/>
</dbReference>
<dbReference type="GO" id="GO:0016020">
    <property type="term" value="C:membrane"/>
    <property type="evidence" value="ECO:0007669"/>
    <property type="project" value="InterPro"/>
</dbReference>
<dbReference type="SUPFAM" id="SSF51905">
    <property type="entry name" value="FAD/NAD(P)-binding domain"/>
    <property type="match status" value="1"/>
</dbReference>
<dbReference type="Gene3D" id="3.50.50.60">
    <property type="entry name" value="FAD/NAD(P)-binding domain"/>
    <property type="match status" value="1"/>
</dbReference>
<keyword evidence="6" id="KW-1015">Disulfide bond</keyword>
<dbReference type="EMBL" id="RKQN01000002">
    <property type="protein sequence ID" value="RPE79776.1"/>
    <property type="molecule type" value="Genomic_DNA"/>
</dbReference>
<evidence type="ECO:0000256" key="5">
    <source>
        <dbReference type="ARBA" id="ARBA00023014"/>
    </source>
</evidence>
<comment type="caution">
    <text evidence="8">The sequence shown here is derived from an EMBL/GenBank/DDBJ whole genome shotgun (WGS) entry which is preliminary data.</text>
</comment>
<dbReference type="GO" id="GO:0051537">
    <property type="term" value="F:2 iron, 2 sulfur cluster binding"/>
    <property type="evidence" value="ECO:0007669"/>
    <property type="project" value="UniProtKB-KW"/>
</dbReference>
<dbReference type="PANTHER" id="PTHR13847:SF274">
    <property type="entry name" value="RIESKE 2FE-2S IRON-SULFUR PROTEIN YHFW-RELATED"/>
    <property type="match status" value="1"/>
</dbReference>
<evidence type="ECO:0000256" key="4">
    <source>
        <dbReference type="ARBA" id="ARBA00023004"/>
    </source>
</evidence>
<dbReference type="PANTHER" id="PTHR13847">
    <property type="entry name" value="SARCOSINE DEHYDROGENASE-RELATED"/>
    <property type="match status" value="1"/>
</dbReference>
<evidence type="ECO:0000259" key="7">
    <source>
        <dbReference type="PROSITE" id="PS51296"/>
    </source>
</evidence>
<dbReference type="InterPro" id="IPR006076">
    <property type="entry name" value="FAD-dep_OxRdtase"/>
</dbReference>
<evidence type="ECO:0000313" key="8">
    <source>
        <dbReference type="EMBL" id="RPE79776.1"/>
    </source>
</evidence>
<evidence type="ECO:0000256" key="3">
    <source>
        <dbReference type="ARBA" id="ARBA00023002"/>
    </source>
</evidence>
<dbReference type="InterPro" id="IPR036188">
    <property type="entry name" value="FAD/NAD-bd_sf"/>
</dbReference>
<proteinExistence type="predicted"/>
<reference evidence="8 9" key="1">
    <citation type="submission" date="2018-11" db="EMBL/GenBank/DDBJ databases">
        <title>Genomic Encyclopedia of Type Strains, Phase IV (KMG-IV): sequencing the most valuable type-strain genomes for metagenomic binning, comparative biology and taxonomic classification.</title>
        <authorList>
            <person name="Goeker M."/>
        </authorList>
    </citation>
    <scope>NUCLEOTIDE SEQUENCE [LARGE SCALE GENOMIC DNA]</scope>
    <source>
        <strain evidence="8 9">DSM 25623</strain>
    </source>
</reference>
<dbReference type="GO" id="GO:0046872">
    <property type="term" value="F:metal ion binding"/>
    <property type="evidence" value="ECO:0007669"/>
    <property type="project" value="UniProtKB-KW"/>
</dbReference>
<dbReference type="InterPro" id="IPR005805">
    <property type="entry name" value="Rieske_Fe-S_prot_C"/>
</dbReference>
<dbReference type="Pfam" id="PF00355">
    <property type="entry name" value="Rieske"/>
    <property type="match status" value="1"/>
</dbReference>
<keyword evidence="4" id="KW-0408">Iron</keyword>
<dbReference type="InterPro" id="IPR036922">
    <property type="entry name" value="Rieske_2Fe-2S_sf"/>
</dbReference>
<keyword evidence="1" id="KW-0001">2Fe-2S</keyword>
<dbReference type="GO" id="GO:0005737">
    <property type="term" value="C:cytoplasm"/>
    <property type="evidence" value="ECO:0007669"/>
    <property type="project" value="TreeGrafter"/>
</dbReference>
<dbReference type="GO" id="GO:0016491">
    <property type="term" value="F:oxidoreductase activity"/>
    <property type="evidence" value="ECO:0007669"/>
    <property type="project" value="UniProtKB-KW"/>
</dbReference>
<keyword evidence="5" id="KW-0411">Iron-sulfur</keyword>
<dbReference type="Gene3D" id="2.102.10.10">
    <property type="entry name" value="Rieske [2Fe-2S] iron-sulphur domain"/>
    <property type="match status" value="1"/>
</dbReference>
<dbReference type="RefSeq" id="WP_123769958.1">
    <property type="nucleotide sequence ID" value="NZ_RKQN01000002.1"/>
</dbReference>
<dbReference type="AlphaFoldDB" id="A0A3N4V9U7"/>
<evidence type="ECO:0000256" key="6">
    <source>
        <dbReference type="ARBA" id="ARBA00023157"/>
    </source>
</evidence>
<evidence type="ECO:0000256" key="1">
    <source>
        <dbReference type="ARBA" id="ARBA00022714"/>
    </source>
</evidence>
<feature type="domain" description="Rieske" evidence="7">
    <location>
        <begin position="409"/>
        <end position="494"/>
    </location>
</feature>
<dbReference type="OrthoDB" id="311718at2"/>
<name>A0A3N4V9U7_9GAMM</name>
<sequence>MKSVWMTQDEATPLFPSLSGRLDADTAVIGGGIAGVATALWLSEAGQRVALVEADRIGAGNTGLSTGNLYGTLSQGLAALRRKWSADALREAVALRLEAVARIERDARRFGIDCDFARRPQYLCVRGDDPQRLRQLEEEYEAAAEAGLHPRWQDPPPLGTARALTLEAQAQFNPFLYVRGLAAVLHERGVRLFERSPVVEVDAGEGRVRTAAGEVRARDVVIATHSPIGFNLVQAEMEVYREYGLSARLADDAYPQGIHWIRDEARSVRSYRHRGEAWLVIVGEKHKTGEPEPGVDYPRRLQEYARAHFRVAEFGHAWSAQQFRSADGLPYIGRSAHRNVHIATGFGADGLTWGAVAAAILGELILGREPRGAELLSPRRFTPAKSARTWATENAAVVRHLVGDRLAAAEVQGLDQVPPGAGRIVEVDGRKCAVYRDPEGGLTVLSPVCPHLKCHVAWNPEAGSWDCPCHGSRFRPDGSVLEGPATAPLARVAP</sequence>
<keyword evidence="2" id="KW-0479">Metal-binding</keyword>
<keyword evidence="3" id="KW-0560">Oxidoreductase</keyword>
<dbReference type="Gene3D" id="3.30.9.10">
    <property type="entry name" value="D-Amino Acid Oxidase, subunit A, domain 2"/>
    <property type="match status" value="1"/>
</dbReference>